<dbReference type="EMBL" id="JBFXLS010000080">
    <property type="protein sequence ID" value="KAL2819016.1"/>
    <property type="molecule type" value="Genomic_DNA"/>
</dbReference>
<feature type="compositionally biased region" description="Polar residues" evidence="1">
    <location>
        <begin position="742"/>
        <end position="751"/>
    </location>
</feature>
<reference evidence="3 4" key="1">
    <citation type="submission" date="2024-07" db="EMBL/GenBank/DDBJ databases">
        <title>Section-level genome sequencing and comparative genomics of Aspergillus sections Usti and Cavernicolus.</title>
        <authorList>
            <consortium name="Lawrence Berkeley National Laboratory"/>
            <person name="Nybo J.L."/>
            <person name="Vesth T.C."/>
            <person name="Theobald S."/>
            <person name="Frisvad J.C."/>
            <person name="Larsen T.O."/>
            <person name="Kjaerboelling I."/>
            <person name="Rothschild-Mancinelli K."/>
            <person name="Lyhne E.K."/>
            <person name="Kogle M.E."/>
            <person name="Barry K."/>
            <person name="Clum A."/>
            <person name="Na H."/>
            <person name="Ledsgaard L."/>
            <person name="Lin J."/>
            <person name="Lipzen A."/>
            <person name="Kuo A."/>
            <person name="Riley R."/>
            <person name="Mondo S."/>
            <person name="LaButti K."/>
            <person name="Haridas S."/>
            <person name="Pangalinan J."/>
            <person name="Salamov A.A."/>
            <person name="Simmons B.A."/>
            <person name="Magnuson J.K."/>
            <person name="Chen J."/>
            <person name="Drula E."/>
            <person name="Henrissat B."/>
            <person name="Wiebenga A."/>
            <person name="Lubbers R.J."/>
            <person name="Gomes A.C."/>
            <person name="Makela M.R."/>
            <person name="Stajich J."/>
            <person name="Grigoriev I.V."/>
            <person name="Mortensen U.H."/>
            <person name="De vries R.P."/>
            <person name="Baker S.E."/>
            <person name="Andersen M.R."/>
        </authorList>
    </citation>
    <scope>NUCLEOTIDE SEQUENCE [LARGE SCALE GENOMIC DNA]</scope>
    <source>
        <strain evidence="3 4">CBS 600.67</strain>
    </source>
</reference>
<sequence>MTLLVFAGKKANLTVEWQLVGYGGRTTKKKAVSTVAETQTPPRKPSKSESRKQLTPTAPTAPAVPGPSFSRKAAAARGTPRGKARGTLRGQAVTPRAAVSAQANRLFRDSPSKSRWRNGTKPTGMLQLPAAFGTFKYDFLGAARSTTFVRKNTAVQGRYEVFEDISKRTGAFVKPPGYTDQVIYIWGEPNQVVAAEEQLKALLSKCNSSNKPRKRADWTKIHAHSVKKEANVEFKENSESMLQQLRKQPESGIFPEQLLFLWPKDGPSLSECLGPQLESLDIIRARFGCHLFVPKDLPGHICVLGHNHDDMKQIAQRIRTLWAEMVAKSNVKANIYLVEPPEPSSMEREIIINKQNQLHKPSLQGGPLKDRDLDRWQDRIGLIQSKNNARLLTAIENCLRGVSFVRGHLRMRVNLGTFVLENYQVPEDDRSWYGFEEFREMLLHEQTKGRLIPGLKVGQSELLERCFKATHLFEPCDSTSTSLQTAELAHSVNFEFLGADKSMLRLEAEFARNPGARDYEIKERRWLRPRTGGQSRDKRAPLHVAVIDFGRSDWQLEIKSLEFYEASSIEGALKSFSHSIGFRSMETVADIAAKPERKVTFPATAPVSRFVEKTAIRYRVKGTKYIFEIARYDEYRRANVSVYPGQAGPTITGGISDVPFTSWGASVFDANWDNLLGGHANLPVGQSASYAPSLATFFPSKEPSPTLEYGPKGFWEFVDIVKQAADLLGPTRASPENHATDAASNTESSLKAGSLKNKAASAAVPSPTSATGSASMPNADLGTLF</sequence>
<organism evidence="3 4">
    <name type="scientific">Aspergillus cavernicola</name>
    <dbReference type="NCBI Taxonomy" id="176166"/>
    <lineage>
        <taxon>Eukaryota</taxon>
        <taxon>Fungi</taxon>
        <taxon>Dikarya</taxon>
        <taxon>Ascomycota</taxon>
        <taxon>Pezizomycotina</taxon>
        <taxon>Eurotiomycetes</taxon>
        <taxon>Eurotiomycetidae</taxon>
        <taxon>Eurotiales</taxon>
        <taxon>Aspergillaceae</taxon>
        <taxon>Aspergillus</taxon>
        <taxon>Aspergillus subgen. Nidulantes</taxon>
    </lineage>
</organism>
<gene>
    <name evidence="3" type="ORF">BDW59DRAFT_181826</name>
</gene>
<comment type="caution">
    <text evidence="3">The sequence shown here is derived from an EMBL/GenBank/DDBJ whole genome shotgun (WGS) entry which is preliminary data.</text>
</comment>
<keyword evidence="4" id="KW-1185">Reference proteome</keyword>
<protein>
    <recommendedName>
        <fullName evidence="2">DUF7905 domain-containing protein</fullName>
    </recommendedName>
</protein>
<feature type="region of interest" description="Disordered" evidence="1">
    <location>
        <begin position="27"/>
        <end position="122"/>
    </location>
</feature>
<feature type="region of interest" description="Disordered" evidence="1">
    <location>
        <begin position="730"/>
        <end position="785"/>
    </location>
</feature>
<evidence type="ECO:0000313" key="3">
    <source>
        <dbReference type="EMBL" id="KAL2819016.1"/>
    </source>
</evidence>
<dbReference type="Pfam" id="PF25482">
    <property type="entry name" value="DUF7905"/>
    <property type="match status" value="1"/>
</dbReference>
<feature type="domain" description="DUF7905" evidence="2">
    <location>
        <begin position="375"/>
        <end position="702"/>
    </location>
</feature>
<dbReference type="Proteomes" id="UP001610335">
    <property type="component" value="Unassembled WGS sequence"/>
</dbReference>
<evidence type="ECO:0000313" key="4">
    <source>
        <dbReference type="Proteomes" id="UP001610335"/>
    </source>
</evidence>
<accession>A0ABR4HU49</accession>
<name>A0ABR4HU49_9EURO</name>
<evidence type="ECO:0000259" key="2">
    <source>
        <dbReference type="Pfam" id="PF25482"/>
    </source>
</evidence>
<feature type="compositionally biased region" description="Low complexity" evidence="1">
    <location>
        <begin position="759"/>
        <end position="775"/>
    </location>
</feature>
<proteinExistence type="predicted"/>
<evidence type="ECO:0000256" key="1">
    <source>
        <dbReference type="SAM" id="MobiDB-lite"/>
    </source>
</evidence>
<dbReference type="InterPro" id="IPR057227">
    <property type="entry name" value="DUF7905"/>
</dbReference>